<dbReference type="PANTHER" id="PTHR43191">
    <property type="entry name" value="RRNA METHYLTRANSFERASE 3"/>
    <property type="match status" value="1"/>
</dbReference>
<protein>
    <submittedName>
        <fullName evidence="4">RNA methyltransferase</fullName>
    </submittedName>
</protein>
<dbReference type="HOGENOM" id="CLU_021322_3_2_4"/>
<keyword evidence="1 4" id="KW-0489">Methyltransferase</keyword>
<dbReference type="GO" id="GO:0006396">
    <property type="term" value="P:RNA processing"/>
    <property type="evidence" value="ECO:0007669"/>
    <property type="project" value="InterPro"/>
</dbReference>
<evidence type="ECO:0000256" key="1">
    <source>
        <dbReference type="ARBA" id="ARBA00022603"/>
    </source>
</evidence>
<dbReference type="SUPFAM" id="SSF55315">
    <property type="entry name" value="L30e-like"/>
    <property type="match status" value="1"/>
</dbReference>
<sequence>MKQIQSKDNLVVRQGMKVAAGRDKTRILLEGVHLCEEWLKRYGPPESVLVQGSAVDHPDIARLLAANEAARQYLLADALFNAIATVQTPQGIMFVATRPIPAAITRLATTALWLDRLQDPGNLGTILRTAAAAGVRDVLLSVGCVGAWSPKVLRSAQGAHFALEIHEHQHFPDIRARLDMPVLASSLGPGARSLYSGVLPADCLWVVGNEGQGVHPDILADADQCIFIPQSNAVESLNAAVAAAILLFEQRRSICRPDQSLAGGCPLSDINRLPMSWI</sequence>
<dbReference type="SUPFAM" id="SSF75217">
    <property type="entry name" value="alpha/beta knot"/>
    <property type="match status" value="1"/>
</dbReference>
<evidence type="ECO:0000313" key="4">
    <source>
        <dbReference type="EMBL" id="AFK62535.1"/>
    </source>
</evidence>
<dbReference type="GO" id="GO:0003723">
    <property type="term" value="F:RNA binding"/>
    <property type="evidence" value="ECO:0007669"/>
    <property type="project" value="InterPro"/>
</dbReference>
<dbReference type="OrthoDB" id="9794400at2"/>
<dbReference type="InterPro" id="IPR001537">
    <property type="entry name" value="SpoU_MeTrfase"/>
</dbReference>
<feature type="domain" description="tRNA/rRNA methyltransferase SpoU type" evidence="3">
    <location>
        <begin position="111"/>
        <end position="248"/>
    </location>
</feature>
<dbReference type="PANTHER" id="PTHR43191:SF2">
    <property type="entry name" value="RRNA METHYLTRANSFERASE 3, MITOCHONDRIAL"/>
    <property type="match status" value="1"/>
</dbReference>
<dbReference type="GO" id="GO:0032259">
    <property type="term" value="P:methylation"/>
    <property type="evidence" value="ECO:0007669"/>
    <property type="project" value="UniProtKB-KW"/>
</dbReference>
<dbReference type="CDD" id="cd18095">
    <property type="entry name" value="SpoU-like_rRNA-MTase"/>
    <property type="match status" value="1"/>
</dbReference>
<name>I3UBZ7_ADVKW</name>
<proteinExistence type="predicted"/>
<evidence type="ECO:0000256" key="2">
    <source>
        <dbReference type="ARBA" id="ARBA00022679"/>
    </source>
</evidence>
<dbReference type="GO" id="GO:0008173">
    <property type="term" value="F:RNA methyltransferase activity"/>
    <property type="evidence" value="ECO:0007669"/>
    <property type="project" value="InterPro"/>
</dbReference>
<dbReference type="AlphaFoldDB" id="I3UBZ7"/>
<dbReference type="RefSeq" id="WP_014750626.1">
    <property type="nucleotide sequence ID" value="NC_017964.1"/>
</dbReference>
<dbReference type="Gene3D" id="3.30.1330.30">
    <property type="match status" value="1"/>
</dbReference>
<reference evidence="5" key="2">
    <citation type="journal article" date="2013" name="PLoS ONE">
        <title>Genome implosion elicits host-confinement in Alcaligenaceae: evidence from the comparative genomics of Tetrathiobacter kashmirensis, a pathogen in the making.</title>
        <authorList>
            <person name="Ghosh W."/>
            <person name="Alam M."/>
            <person name="Roy C."/>
            <person name="Pyne P."/>
            <person name="George A."/>
            <person name="Chakraborty R."/>
            <person name="Majumder S."/>
            <person name="Agarwal A."/>
            <person name="Chakraborty S."/>
            <person name="Majumdar S."/>
            <person name="Gupta S.K."/>
        </authorList>
    </citation>
    <scope>NUCLEOTIDE SEQUENCE [LARGE SCALE GENOMIC DNA]</scope>
    <source>
        <strain evidence="5">WT001</strain>
    </source>
</reference>
<organism evidence="4 5">
    <name type="scientific">Advenella kashmirensis (strain DSM 17095 / LMG 22695 / WT001)</name>
    <name type="common">Tetrathiobacter kashmirensis</name>
    <dbReference type="NCBI Taxonomy" id="1036672"/>
    <lineage>
        <taxon>Bacteria</taxon>
        <taxon>Pseudomonadati</taxon>
        <taxon>Pseudomonadota</taxon>
        <taxon>Betaproteobacteria</taxon>
        <taxon>Burkholderiales</taxon>
        <taxon>Alcaligenaceae</taxon>
    </lineage>
</organism>
<dbReference type="Gene3D" id="3.40.1280.10">
    <property type="match status" value="1"/>
</dbReference>
<dbReference type="InterPro" id="IPR051259">
    <property type="entry name" value="rRNA_Methyltransferase"/>
</dbReference>
<dbReference type="EMBL" id="CP003555">
    <property type="protein sequence ID" value="AFK62535.1"/>
    <property type="molecule type" value="Genomic_DNA"/>
</dbReference>
<accession>I3UBZ7</accession>
<reference evidence="4 5" key="1">
    <citation type="journal article" date="2011" name="J. Bacteriol.">
        <title>Whole-genome shotgun sequencing of the sulfur-oxidizing chemoautotroph Tetrathiobacter kashmirensis.</title>
        <authorList>
            <person name="Ghosh W."/>
            <person name="George A."/>
            <person name="Agarwal A."/>
            <person name="Raj P."/>
            <person name="Alam M."/>
            <person name="Pyne P."/>
            <person name="Das Gupta S.K."/>
        </authorList>
    </citation>
    <scope>NUCLEOTIDE SEQUENCE [LARGE SCALE GENOMIC DNA]</scope>
    <source>
        <strain evidence="4 5">WT001</strain>
    </source>
</reference>
<dbReference type="STRING" id="1036672.TKWG_11675"/>
<evidence type="ECO:0000313" key="5">
    <source>
        <dbReference type="Proteomes" id="UP000005267"/>
    </source>
</evidence>
<dbReference type="Proteomes" id="UP000005267">
    <property type="component" value="Chromosome"/>
</dbReference>
<keyword evidence="2 4" id="KW-0808">Transferase</keyword>
<evidence type="ECO:0000259" key="3">
    <source>
        <dbReference type="Pfam" id="PF00588"/>
    </source>
</evidence>
<dbReference type="InterPro" id="IPR029028">
    <property type="entry name" value="Alpha/beta_knot_MTases"/>
</dbReference>
<dbReference type="Pfam" id="PF00588">
    <property type="entry name" value="SpoU_methylase"/>
    <property type="match status" value="1"/>
</dbReference>
<dbReference type="KEGG" id="aka:TKWG_11675"/>
<dbReference type="InterPro" id="IPR029064">
    <property type="entry name" value="Ribosomal_eL30-like_sf"/>
</dbReference>
<keyword evidence="5" id="KW-1185">Reference proteome</keyword>
<gene>
    <name evidence="4" type="ordered locus">TKWG_11675</name>
</gene>
<dbReference type="InterPro" id="IPR029026">
    <property type="entry name" value="tRNA_m1G_MTases_N"/>
</dbReference>